<dbReference type="InterPro" id="IPR028098">
    <property type="entry name" value="Glyco_trans_4-like_N"/>
</dbReference>
<dbReference type="SUPFAM" id="SSF53756">
    <property type="entry name" value="UDP-Glycosyltransferase/glycogen phosphorylase"/>
    <property type="match status" value="1"/>
</dbReference>
<dbReference type="GO" id="GO:0016740">
    <property type="term" value="F:transferase activity"/>
    <property type="evidence" value="ECO:0007669"/>
    <property type="project" value="UniProtKB-KW"/>
</dbReference>
<evidence type="ECO:0000259" key="3">
    <source>
        <dbReference type="Pfam" id="PF13439"/>
    </source>
</evidence>
<dbReference type="CDD" id="cd03801">
    <property type="entry name" value="GT4_PimA-like"/>
    <property type="match status" value="1"/>
</dbReference>
<evidence type="ECO:0000259" key="2">
    <source>
        <dbReference type="Pfam" id="PF00534"/>
    </source>
</evidence>
<dbReference type="InterPro" id="IPR001296">
    <property type="entry name" value="Glyco_trans_1"/>
</dbReference>
<dbReference type="Pfam" id="PF00534">
    <property type="entry name" value="Glycos_transf_1"/>
    <property type="match status" value="1"/>
</dbReference>
<dbReference type="Proteomes" id="UP000185622">
    <property type="component" value="Chromosome"/>
</dbReference>
<evidence type="ECO:0000313" key="5">
    <source>
        <dbReference type="Proteomes" id="UP000185622"/>
    </source>
</evidence>
<gene>
    <name evidence="4" type="ORF">BMG03_06040</name>
</gene>
<accession>A0ABN4XDQ2</accession>
<feature type="domain" description="Glycosyl transferase family 1" evidence="2">
    <location>
        <begin position="166"/>
        <end position="321"/>
    </location>
</feature>
<dbReference type="Gene3D" id="3.40.50.2000">
    <property type="entry name" value="Glycogen Phosphorylase B"/>
    <property type="match status" value="2"/>
</dbReference>
<reference evidence="4 5" key="1">
    <citation type="submission" date="2017-01" db="EMBL/GenBank/DDBJ databases">
        <title>The complete genome sequence of a sulfur-oxidizing marine bacterium Thioclava sp. 25B10_4T.</title>
        <authorList>
            <person name="Liu Y."/>
            <person name="Lai Q."/>
            <person name="Shao Z."/>
        </authorList>
    </citation>
    <scope>NUCLEOTIDE SEQUENCE [LARGE SCALE GENOMIC DNA]</scope>
    <source>
        <strain evidence="4 5">25B10_4</strain>
    </source>
</reference>
<sequence length="348" mass="36968">MTPAVFAIPGDIAQLSGGFIYERKLLEALRAEGRNVEHLELPPGFPDPTPEETKAARAQLTAIPGSVPVILDGLVFGSIDTQVLDDMAAPVVAMLHHPLGLETGLAEDRARHLLRRERENLRRAAHVVVPSPHTSTILQKEFGVAPEKISIALPGFDRPPSLESAKPTPPLILSVGLLAARKGHDVLIDALAEIGDLDWRAQIVGGVHDPDVADALAQQIDRLGLAARVQLAGRMERDALEAAYRDAAIFALATRYEGYGMVFGEAMLHGLPIVTCRTGAVPDTVPPDAGFLVPVDAHLDVAEALRQLLGDAELRARMGAASATAGTALPDWRDTSAIMGAVLDSLMA</sequence>
<feature type="domain" description="Glycosyltransferase subfamily 4-like N-terminal" evidence="3">
    <location>
        <begin position="89"/>
        <end position="157"/>
    </location>
</feature>
<protein>
    <submittedName>
        <fullName evidence="4">Glycosyl transferase family 1</fullName>
    </submittedName>
</protein>
<keyword evidence="1 4" id="KW-0808">Transferase</keyword>
<dbReference type="Pfam" id="PF13439">
    <property type="entry name" value="Glyco_transf_4"/>
    <property type="match status" value="1"/>
</dbReference>
<dbReference type="RefSeq" id="WP_075776317.1">
    <property type="nucleotide sequence ID" value="NZ_CP019437.1"/>
</dbReference>
<organism evidence="4 5">
    <name type="scientific">Thioclava nitratireducens</name>
    <dbReference type="NCBI Taxonomy" id="1915078"/>
    <lineage>
        <taxon>Bacteria</taxon>
        <taxon>Pseudomonadati</taxon>
        <taxon>Pseudomonadota</taxon>
        <taxon>Alphaproteobacteria</taxon>
        <taxon>Rhodobacterales</taxon>
        <taxon>Paracoccaceae</taxon>
        <taxon>Thioclava</taxon>
    </lineage>
</organism>
<dbReference type="EMBL" id="CP019437">
    <property type="protein sequence ID" value="AQS47408.1"/>
    <property type="molecule type" value="Genomic_DNA"/>
</dbReference>
<proteinExistence type="predicted"/>
<evidence type="ECO:0000256" key="1">
    <source>
        <dbReference type="ARBA" id="ARBA00022679"/>
    </source>
</evidence>
<dbReference type="PANTHER" id="PTHR46401:SF2">
    <property type="entry name" value="GLYCOSYLTRANSFERASE WBBK-RELATED"/>
    <property type="match status" value="1"/>
</dbReference>
<keyword evidence="5" id="KW-1185">Reference proteome</keyword>
<dbReference type="PANTHER" id="PTHR46401">
    <property type="entry name" value="GLYCOSYLTRANSFERASE WBBK-RELATED"/>
    <property type="match status" value="1"/>
</dbReference>
<evidence type="ECO:0000313" key="4">
    <source>
        <dbReference type="EMBL" id="AQS47408.1"/>
    </source>
</evidence>
<name>A0ABN4XDQ2_9RHOB</name>